<keyword evidence="3" id="KW-1003">Cell membrane</keyword>
<dbReference type="AlphaFoldDB" id="A0A0E3V157"/>
<evidence type="ECO:0000256" key="3">
    <source>
        <dbReference type="ARBA" id="ARBA00022475"/>
    </source>
</evidence>
<evidence type="ECO:0000256" key="1">
    <source>
        <dbReference type="ARBA" id="ARBA00005417"/>
    </source>
</evidence>
<keyword evidence="10" id="KW-1185">Reference proteome</keyword>
<evidence type="ECO:0000313" key="9">
    <source>
        <dbReference type="EMBL" id="AKD25193.1"/>
    </source>
</evidence>
<dbReference type="PROSITE" id="PS50893">
    <property type="entry name" value="ABC_TRANSPORTER_2"/>
    <property type="match status" value="1"/>
</dbReference>
<evidence type="ECO:0000256" key="4">
    <source>
        <dbReference type="ARBA" id="ARBA00022519"/>
    </source>
</evidence>
<keyword evidence="2" id="KW-0813">Transport</keyword>
<dbReference type="InterPro" id="IPR003439">
    <property type="entry name" value="ABC_transporter-like_ATP-bd"/>
</dbReference>
<evidence type="ECO:0000256" key="7">
    <source>
        <dbReference type="ARBA" id="ARBA00022970"/>
    </source>
</evidence>
<keyword evidence="7" id="KW-0029">Amino-acid transport</keyword>
<dbReference type="GO" id="GO:0016887">
    <property type="term" value="F:ATP hydrolysis activity"/>
    <property type="evidence" value="ECO:0007669"/>
    <property type="project" value="InterPro"/>
</dbReference>
<dbReference type="InterPro" id="IPR052156">
    <property type="entry name" value="BCAA_Transport_ATP-bd_LivF"/>
</dbReference>
<dbReference type="GO" id="GO:0005524">
    <property type="term" value="F:ATP binding"/>
    <property type="evidence" value="ECO:0007669"/>
    <property type="project" value="UniProtKB-KW"/>
</dbReference>
<accession>A0A0E3V157</accession>
<dbReference type="PANTHER" id="PTHR43820">
    <property type="entry name" value="HIGH-AFFINITY BRANCHED-CHAIN AMINO ACID TRANSPORT ATP-BINDING PROTEIN LIVF"/>
    <property type="match status" value="1"/>
</dbReference>
<name>A0A0E3V157_9BURK</name>
<dbReference type="HOGENOM" id="CLU_000604_1_2_4"/>
<dbReference type="STRING" id="1835254.CL55_00008600"/>
<dbReference type="SMART" id="SM00382">
    <property type="entry name" value="AAA"/>
    <property type="match status" value="1"/>
</dbReference>
<dbReference type="Pfam" id="PF00005">
    <property type="entry name" value="ABC_tran"/>
    <property type="match status" value="1"/>
</dbReference>
<dbReference type="RefSeq" id="WP_046330030.1">
    <property type="nucleotide sequence ID" value="NZ_CP007501.1"/>
</dbReference>
<dbReference type="OrthoDB" id="9776369at2"/>
<dbReference type="InterPro" id="IPR003593">
    <property type="entry name" value="AAA+_ATPase"/>
</dbReference>
<protein>
    <submittedName>
        <fullName evidence="9">ABC-type branched-chain amino acid transport systems, ATPase component</fullName>
    </submittedName>
</protein>
<dbReference type="PANTHER" id="PTHR43820:SF4">
    <property type="entry name" value="HIGH-AFFINITY BRANCHED-CHAIN AMINO ACID TRANSPORT ATP-BINDING PROTEIN LIVF"/>
    <property type="match status" value="1"/>
</dbReference>
<feature type="domain" description="ABC transporter" evidence="8">
    <location>
        <begin position="3"/>
        <end position="236"/>
    </location>
</feature>
<keyword evidence="6" id="KW-0067">ATP-binding</keyword>
<dbReference type="KEGG" id="pdq:CL55_00008600"/>
<evidence type="ECO:0000259" key="8">
    <source>
        <dbReference type="PROSITE" id="PS50893"/>
    </source>
</evidence>
<dbReference type="Gene3D" id="3.40.50.300">
    <property type="entry name" value="P-loop containing nucleotide triphosphate hydrolases"/>
    <property type="match status" value="1"/>
</dbReference>
<evidence type="ECO:0000256" key="2">
    <source>
        <dbReference type="ARBA" id="ARBA00022448"/>
    </source>
</evidence>
<reference evidence="9 10" key="1">
    <citation type="submission" date="2014-03" db="EMBL/GenBank/DDBJ databases">
        <title>Genome of Polynucleobacter strain MWH-MoK4.</title>
        <authorList>
            <person name="Hahn M.W."/>
        </authorList>
    </citation>
    <scope>NUCLEOTIDE SEQUENCE [LARGE SCALE GENOMIC DNA]</scope>
    <source>
        <strain evidence="9 10">MWH-MoK4</strain>
    </source>
</reference>
<dbReference type="PATRIC" id="fig|576611.7.peg.873"/>
<dbReference type="Proteomes" id="UP000061135">
    <property type="component" value="Chromosome"/>
</dbReference>
<keyword evidence="5" id="KW-0547">Nucleotide-binding</keyword>
<keyword evidence="4" id="KW-0472">Membrane</keyword>
<evidence type="ECO:0000256" key="5">
    <source>
        <dbReference type="ARBA" id="ARBA00022741"/>
    </source>
</evidence>
<dbReference type="SUPFAM" id="SSF52540">
    <property type="entry name" value="P-loop containing nucleoside triphosphate hydrolases"/>
    <property type="match status" value="1"/>
</dbReference>
<evidence type="ECO:0000313" key="10">
    <source>
        <dbReference type="Proteomes" id="UP000061135"/>
    </source>
</evidence>
<evidence type="ECO:0000256" key="6">
    <source>
        <dbReference type="ARBA" id="ARBA00022840"/>
    </source>
</evidence>
<dbReference type="InterPro" id="IPR027417">
    <property type="entry name" value="P-loop_NTPase"/>
</dbReference>
<keyword evidence="4" id="KW-0997">Cell inner membrane</keyword>
<sequence length="236" mass="26302">MILEMHDVHVNLGLSHVLQGVNLSIHPGETVGLFGRNGVGKTTIVKTIAGWYRPSQGKILFQGQPIDALPPNEITRLGLGLVPEDRRVFPGLSVEGNLKLGLMQVQASERKAAEERIQMVFERFPRLSERRDQSGNTLSGGEQQMLAMARVLIGNPKLLLIDEPTEGLAPMVVADIFRLMEELKSQGISILLIEQNIHKAIHLCDRHYVVERGKVVLEGNSQDIEERKELIRRVSV</sequence>
<dbReference type="EMBL" id="CP007501">
    <property type="protein sequence ID" value="AKD25193.1"/>
    <property type="molecule type" value="Genomic_DNA"/>
</dbReference>
<dbReference type="GO" id="GO:0015807">
    <property type="term" value="P:L-amino acid transport"/>
    <property type="evidence" value="ECO:0007669"/>
    <property type="project" value="TreeGrafter"/>
</dbReference>
<proteinExistence type="inferred from homology"/>
<dbReference type="PROSITE" id="PS00211">
    <property type="entry name" value="ABC_TRANSPORTER_1"/>
    <property type="match status" value="1"/>
</dbReference>
<organism evidence="9 10">
    <name type="scientific">Polynucleobacter duraquae</name>
    <dbReference type="NCBI Taxonomy" id="1835254"/>
    <lineage>
        <taxon>Bacteria</taxon>
        <taxon>Pseudomonadati</taxon>
        <taxon>Pseudomonadota</taxon>
        <taxon>Betaproteobacteria</taxon>
        <taxon>Burkholderiales</taxon>
        <taxon>Burkholderiaceae</taxon>
        <taxon>Polynucleobacter</taxon>
    </lineage>
</organism>
<dbReference type="GO" id="GO:0015658">
    <property type="term" value="F:branched-chain amino acid transmembrane transporter activity"/>
    <property type="evidence" value="ECO:0007669"/>
    <property type="project" value="TreeGrafter"/>
</dbReference>
<comment type="similarity">
    <text evidence="1">Belongs to the ABC transporter superfamily.</text>
</comment>
<dbReference type="InterPro" id="IPR017871">
    <property type="entry name" value="ABC_transporter-like_CS"/>
</dbReference>
<gene>
    <name evidence="9" type="ORF">CL55_00008600</name>
</gene>
<dbReference type="CDD" id="cd03224">
    <property type="entry name" value="ABC_TM1139_LivF_branched"/>
    <property type="match status" value="1"/>
</dbReference>